<protein>
    <recommendedName>
        <fullName evidence="3">DUF4304 domain-containing protein</fullName>
    </recommendedName>
</protein>
<proteinExistence type="predicted"/>
<gene>
    <name evidence="1" type="ORF">ABDJ40_19675</name>
</gene>
<accession>A0ABV0GIZ7</accession>
<dbReference type="Proteomes" id="UP001462640">
    <property type="component" value="Unassembled WGS sequence"/>
</dbReference>
<organism evidence="1 2">
    <name type="scientific">Roseateles flavus</name>
    <dbReference type="NCBI Taxonomy" id="3149041"/>
    <lineage>
        <taxon>Bacteria</taxon>
        <taxon>Pseudomonadati</taxon>
        <taxon>Pseudomonadota</taxon>
        <taxon>Betaproteobacteria</taxon>
        <taxon>Burkholderiales</taxon>
        <taxon>Sphaerotilaceae</taxon>
        <taxon>Roseateles</taxon>
    </lineage>
</organism>
<name>A0ABV0GIZ7_9BURK</name>
<evidence type="ECO:0000313" key="1">
    <source>
        <dbReference type="EMBL" id="MEO3714991.1"/>
    </source>
</evidence>
<dbReference type="EMBL" id="JBDPZC010000010">
    <property type="protein sequence ID" value="MEO3714991.1"/>
    <property type="molecule type" value="Genomic_DNA"/>
</dbReference>
<reference evidence="1 2" key="1">
    <citation type="submission" date="2024-05" db="EMBL/GenBank/DDBJ databases">
        <title>Roseateles sp. 2.12 16S ribosomal RNA gene Genome sequencing and assembly.</title>
        <authorList>
            <person name="Woo H."/>
        </authorList>
    </citation>
    <scope>NUCLEOTIDE SEQUENCE [LARGE SCALE GENOMIC DNA]</scope>
    <source>
        <strain evidence="1 2">2.12</strain>
    </source>
</reference>
<keyword evidence="2" id="KW-1185">Reference proteome</keyword>
<comment type="caution">
    <text evidence="1">The sequence shown here is derived from an EMBL/GenBank/DDBJ whole genome shotgun (WGS) entry which is preliminary data.</text>
</comment>
<dbReference type="RefSeq" id="WP_347612191.1">
    <property type="nucleotide sequence ID" value="NZ_JBDPZC010000010.1"/>
</dbReference>
<evidence type="ECO:0008006" key="3">
    <source>
        <dbReference type="Google" id="ProtNLM"/>
    </source>
</evidence>
<sequence length="224" mass="25094">MATSSQHSRLLTLAAREHLGSIGCTQKGRSRFWFDDHGWWAATVEFQPSSWSKGSYLNVGAMWLWHPADHWVFNEFDRVEPFHEFHDDAQFHYVAAQLAEHAAAEVHTLRRKFDSVESVAKHLMKKPAEGLWPNYHAAIAASLIGDMRAAKTHFDAVAAIPAVAPWEWVSDVQAKANRLAMSFTSLANAREAIAVEVARTREKLGLPKLPNMADLWNSPGETPA</sequence>
<evidence type="ECO:0000313" key="2">
    <source>
        <dbReference type="Proteomes" id="UP001462640"/>
    </source>
</evidence>